<proteinExistence type="predicted"/>
<reference evidence="2 3" key="1">
    <citation type="submission" date="2018-06" db="EMBL/GenBank/DDBJ databases">
        <authorList>
            <consortium name="Pathogen Informatics"/>
            <person name="Doyle S."/>
        </authorList>
    </citation>
    <scope>NUCLEOTIDE SEQUENCE [LARGE SCALE GENOMIC DNA]</scope>
    <source>
        <strain evidence="2 3">NCTC9617</strain>
    </source>
</reference>
<feature type="transmembrane region" description="Helical" evidence="1">
    <location>
        <begin position="77"/>
        <end position="99"/>
    </location>
</feature>
<name>A0A378FYQ3_KLEPN</name>
<dbReference type="Proteomes" id="UP000255167">
    <property type="component" value="Unassembled WGS sequence"/>
</dbReference>
<accession>A0A378FYQ3</accession>
<evidence type="ECO:0000256" key="1">
    <source>
        <dbReference type="SAM" id="Phobius"/>
    </source>
</evidence>
<organism evidence="2 3">
    <name type="scientific">Klebsiella pneumoniae</name>
    <dbReference type="NCBI Taxonomy" id="573"/>
    <lineage>
        <taxon>Bacteria</taxon>
        <taxon>Pseudomonadati</taxon>
        <taxon>Pseudomonadota</taxon>
        <taxon>Gammaproteobacteria</taxon>
        <taxon>Enterobacterales</taxon>
        <taxon>Enterobacteriaceae</taxon>
        <taxon>Klebsiella/Raoultella group</taxon>
        <taxon>Klebsiella</taxon>
        <taxon>Klebsiella pneumoniae complex</taxon>
    </lineage>
</organism>
<keyword evidence="1" id="KW-0472">Membrane</keyword>
<keyword evidence="1" id="KW-0812">Transmembrane</keyword>
<dbReference type="EMBL" id="UGNC01000005">
    <property type="protein sequence ID" value="STW49313.1"/>
    <property type="molecule type" value="Genomic_DNA"/>
</dbReference>
<evidence type="ECO:0000313" key="3">
    <source>
        <dbReference type="Proteomes" id="UP000255167"/>
    </source>
</evidence>
<sequence>MNLLEFSHQFNQMLNSFLLIFAFSGEGHYGALGQAQSLQFEQAFGAGAFAVGGYSDLRSEAFSFFNKLSSRAVCRPFGAVMVTSCWNIIFPQLIGLVLWT</sequence>
<evidence type="ECO:0000313" key="2">
    <source>
        <dbReference type="EMBL" id="STW49313.1"/>
    </source>
</evidence>
<dbReference type="AlphaFoldDB" id="A0A378FYQ3"/>
<protein>
    <submittedName>
        <fullName evidence="2">Uncharacterized protein</fullName>
    </submittedName>
</protein>
<keyword evidence="1" id="KW-1133">Transmembrane helix</keyword>
<gene>
    <name evidence="2" type="ORF">NCTC9617_05940</name>
</gene>